<protein>
    <submittedName>
        <fullName evidence="2">NAD(P)-dependent alcohol dehydrogenase</fullName>
    </submittedName>
</protein>
<dbReference type="SUPFAM" id="SSF50129">
    <property type="entry name" value="GroES-like"/>
    <property type="match status" value="1"/>
</dbReference>
<accession>A0ABZ0I5A8</accession>
<dbReference type="InterPro" id="IPR052711">
    <property type="entry name" value="Zinc_ADH-like"/>
</dbReference>
<dbReference type="CDD" id="cd08276">
    <property type="entry name" value="MDR7"/>
    <property type="match status" value="1"/>
</dbReference>
<proteinExistence type="predicted"/>
<dbReference type="PANTHER" id="PTHR45033">
    <property type="match status" value="1"/>
</dbReference>
<dbReference type="InterPro" id="IPR011032">
    <property type="entry name" value="GroES-like_sf"/>
</dbReference>
<gene>
    <name evidence="2" type="ORF">R0135_04135</name>
</gene>
<dbReference type="Gene3D" id="3.40.50.720">
    <property type="entry name" value="NAD(P)-binding Rossmann-like Domain"/>
    <property type="match status" value="1"/>
</dbReference>
<dbReference type="SMART" id="SM00829">
    <property type="entry name" value="PKS_ER"/>
    <property type="match status" value="1"/>
</dbReference>
<dbReference type="Gene3D" id="3.90.180.10">
    <property type="entry name" value="Medium-chain alcohol dehydrogenases, catalytic domain"/>
    <property type="match status" value="1"/>
</dbReference>
<evidence type="ECO:0000313" key="3">
    <source>
        <dbReference type="Proteomes" id="UP001626537"/>
    </source>
</evidence>
<dbReference type="InterPro" id="IPR013154">
    <property type="entry name" value="ADH-like_N"/>
</dbReference>
<keyword evidence="3" id="KW-1185">Reference proteome</keyword>
<dbReference type="InterPro" id="IPR020843">
    <property type="entry name" value="ER"/>
</dbReference>
<dbReference type="Pfam" id="PF00107">
    <property type="entry name" value="ADH_zinc_N"/>
    <property type="match status" value="1"/>
</dbReference>
<sequence>MQCVQVVKPGGLDNLKVSETSSRSPDAGEVQVRVHASSLNFHDYLVAAGLLPVEDKRIPMSDGAGEVTAVGAGVSDFAVGDRVMSCFFPNWEEGEASMERLLGVPGDHEDGFASQTVTMSEKAFSLMPKHMSFAEAATLPCAGLTAWRALKEEANLGSGDWVLVQGTGGVSIFALQIAKFLGCKVIATSSSETKLEKLRALGADEVINYREQPQWGRLASEITGGVSLVVEVGGPGTITESVRALRIGGTISMIGVLTGISGDVPLAEFFQRNATMSGITVGSRLQQANMVKAFEEWGLQPVIDRSFDLPQLAEAFRYQESGQHFGKIGLSLS</sequence>
<dbReference type="EMBL" id="CP136864">
    <property type="protein sequence ID" value="WOJ94355.1"/>
    <property type="molecule type" value="Genomic_DNA"/>
</dbReference>
<dbReference type="InterPro" id="IPR036291">
    <property type="entry name" value="NAD(P)-bd_dom_sf"/>
</dbReference>
<dbReference type="InterPro" id="IPR013149">
    <property type="entry name" value="ADH-like_C"/>
</dbReference>
<evidence type="ECO:0000313" key="2">
    <source>
        <dbReference type="EMBL" id="WOJ94355.1"/>
    </source>
</evidence>
<reference evidence="2 3" key="1">
    <citation type="submission" date="2023-10" db="EMBL/GenBank/DDBJ databases">
        <title>Two novel species belonging to the OM43/NOR5 clade.</title>
        <authorList>
            <person name="Park M."/>
        </authorList>
    </citation>
    <scope>NUCLEOTIDE SEQUENCE [LARGE SCALE GENOMIC DNA]</scope>
    <source>
        <strain evidence="2 3">IMCC43200</strain>
    </source>
</reference>
<dbReference type="RefSeq" id="WP_407348991.1">
    <property type="nucleotide sequence ID" value="NZ_CP136864.1"/>
</dbReference>
<dbReference type="SUPFAM" id="SSF51735">
    <property type="entry name" value="NAD(P)-binding Rossmann-fold domains"/>
    <property type="match status" value="1"/>
</dbReference>
<feature type="domain" description="Enoyl reductase (ER)" evidence="1">
    <location>
        <begin position="10"/>
        <end position="330"/>
    </location>
</feature>
<evidence type="ECO:0000259" key="1">
    <source>
        <dbReference type="SMART" id="SM00829"/>
    </source>
</evidence>
<organism evidence="2 3">
    <name type="scientific">Congregibacter variabilis</name>
    <dbReference type="NCBI Taxonomy" id="3081200"/>
    <lineage>
        <taxon>Bacteria</taxon>
        <taxon>Pseudomonadati</taxon>
        <taxon>Pseudomonadota</taxon>
        <taxon>Gammaproteobacteria</taxon>
        <taxon>Cellvibrionales</taxon>
        <taxon>Halieaceae</taxon>
        <taxon>Congregibacter</taxon>
    </lineage>
</organism>
<dbReference type="PANTHER" id="PTHR45033:SF2">
    <property type="entry name" value="ZINC-TYPE ALCOHOL DEHYDROGENASE-LIKE PROTEIN C1773.06C"/>
    <property type="match status" value="1"/>
</dbReference>
<dbReference type="Pfam" id="PF08240">
    <property type="entry name" value="ADH_N"/>
    <property type="match status" value="1"/>
</dbReference>
<dbReference type="Proteomes" id="UP001626537">
    <property type="component" value="Chromosome"/>
</dbReference>
<name>A0ABZ0I5A8_9GAMM</name>